<dbReference type="GO" id="GO:0016491">
    <property type="term" value="F:oxidoreductase activity"/>
    <property type="evidence" value="ECO:0007669"/>
    <property type="project" value="InterPro"/>
</dbReference>
<dbReference type="InterPro" id="IPR000415">
    <property type="entry name" value="Nitroreductase-like"/>
</dbReference>
<dbReference type="NCBIfam" id="TIGR03605">
    <property type="entry name" value="antibiot_sagB"/>
    <property type="match status" value="1"/>
</dbReference>
<dbReference type="Proteomes" id="UP000540989">
    <property type="component" value="Unassembled WGS sequence"/>
</dbReference>
<dbReference type="InterPro" id="IPR020051">
    <property type="entry name" value="SagB-type_dehydrogenase"/>
</dbReference>
<gene>
    <name evidence="2" type="ORF">HDF16_005804</name>
</gene>
<dbReference type="RefSeq" id="WP_184223748.1">
    <property type="nucleotide sequence ID" value="NZ_JACHIP010000026.1"/>
</dbReference>
<reference evidence="2 3" key="1">
    <citation type="submission" date="2020-08" db="EMBL/GenBank/DDBJ databases">
        <title>Genomic Encyclopedia of Type Strains, Phase IV (KMG-V): Genome sequencing to study the core and pangenomes of soil and plant-associated prokaryotes.</title>
        <authorList>
            <person name="Whitman W."/>
        </authorList>
    </citation>
    <scope>NUCLEOTIDE SEQUENCE [LARGE SCALE GENOMIC DNA]</scope>
    <source>
        <strain evidence="2 3">M8UP14</strain>
    </source>
</reference>
<dbReference type="Pfam" id="PF00881">
    <property type="entry name" value="Nitroreductase"/>
    <property type="match status" value="2"/>
</dbReference>
<sequence>MENETALFCAGLIATKLIAYIVLDRDGSSNRSFTRFRTDDWTNKDLFAVSLAGCDRCAPRIKSAETERSPSLQLHAAVVFEQALSVHPAKPRGGASVEDLEKLYKELASQSKVLRNCIQLPLDRSPAALPGNLLKLLREPSANPEATLSAAKLAALLTLTAGIRHRGTPERPVRRWAASGGNLGSVELFLVTRGVAGLSAGTFFYQPKQHTLARLERWVEPFSVEEAIHLLTPAAPDAQAVIVFTSALSRLKSKYGPFAYKLSNLDTGVAIAQMHLVARSLGLWSQTQTLWPDDVAESMCALSAKHERVTAVVALSGVRTNTLTSAGVRKYRLAIANETAMSEISCLGTDDLLDHLCAQSRTVQASLITTSAAPGGRDAPEIEHFERLVPPNIMHTLSIGAVLTGRRSVRSFSSSPVQLEQIGTLLYNANASDSINWPSEDTDDRSLVFFLAAKRVEGLTPALYRFDARDHMLHAASALPTPNQEKIFFRGHDYSSSAFFVWICGNLQAACDSQGAFGYRSLLLRAGAAGNSMWLSALALNLGGSLIAGIDSNAGGLPRTAPYYAGLLGFIGGVSGVS</sequence>
<keyword evidence="3" id="KW-1185">Reference proteome</keyword>
<name>A0A7W8E6C6_9BACT</name>
<protein>
    <submittedName>
        <fullName evidence="2">SagB-type dehydrogenase family enzyme</fullName>
    </submittedName>
</protein>
<dbReference type="InterPro" id="IPR029479">
    <property type="entry name" value="Nitroreductase"/>
</dbReference>
<dbReference type="PANTHER" id="PTHR43745:SF2">
    <property type="entry name" value="NITROREDUCTASE MJ1384-RELATED"/>
    <property type="match status" value="1"/>
</dbReference>
<comment type="caution">
    <text evidence="2">The sequence shown here is derived from an EMBL/GenBank/DDBJ whole genome shotgun (WGS) entry which is preliminary data.</text>
</comment>
<accession>A0A7W8E6C6</accession>
<dbReference type="PANTHER" id="PTHR43745">
    <property type="entry name" value="NITROREDUCTASE MJ1384-RELATED"/>
    <property type="match status" value="1"/>
</dbReference>
<dbReference type="AlphaFoldDB" id="A0A7W8E6C6"/>
<feature type="domain" description="Nitroreductase" evidence="1">
    <location>
        <begin position="146"/>
        <end position="315"/>
    </location>
</feature>
<dbReference type="InterPro" id="IPR052544">
    <property type="entry name" value="Bacteriocin_Proc_Enz"/>
</dbReference>
<dbReference type="SUPFAM" id="SSF55469">
    <property type="entry name" value="FMN-dependent nitroreductase-like"/>
    <property type="match status" value="2"/>
</dbReference>
<evidence type="ECO:0000313" key="2">
    <source>
        <dbReference type="EMBL" id="MBB5061068.1"/>
    </source>
</evidence>
<dbReference type="Gene3D" id="3.40.109.10">
    <property type="entry name" value="NADH Oxidase"/>
    <property type="match status" value="2"/>
</dbReference>
<feature type="domain" description="Nitroreductase" evidence="1">
    <location>
        <begin position="404"/>
        <end position="552"/>
    </location>
</feature>
<organism evidence="2 3">
    <name type="scientific">Granulicella aggregans</name>
    <dbReference type="NCBI Taxonomy" id="474949"/>
    <lineage>
        <taxon>Bacteria</taxon>
        <taxon>Pseudomonadati</taxon>
        <taxon>Acidobacteriota</taxon>
        <taxon>Terriglobia</taxon>
        <taxon>Terriglobales</taxon>
        <taxon>Acidobacteriaceae</taxon>
        <taxon>Granulicella</taxon>
    </lineage>
</organism>
<evidence type="ECO:0000313" key="3">
    <source>
        <dbReference type="Proteomes" id="UP000540989"/>
    </source>
</evidence>
<dbReference type="EMBL" id="JACHIP010000026">
    <property type="protein sequence ID" value="MBB5061068.1"/>
    <property type="molecule type" value="Genomic_DNA"/>
</dbReference>
<evidence type="ECO:0000259" key="1">
    <source>
        <dbReference type="Pfam" id="PF00881"/>
    </source>
</evidence>
<proteinExistence type="predicted"/>